<evidence type="ECO:0000313" key="3">
    <source>
        <dbReference type="Proteomes" id="UP001267290"/>
    </source>
</evidence>
<proteinExistence type="predicted"/>
<keyword evidence="2" id="KW-0456">Lyase</keyword>
<dbReference type="Proteomes" id="UP001267290">
    <property type="component" value="Unassembled WGS sequence"/>
</dbReference>
<dbReference type="PANTHER" id="PTHR43130">
    <property type="entry name" value="ARAC-FAMILY TRANSCRIPTIONAL REGULATOR"/>
    <property type="match status" value="1"/>
</dbReference>
<reference evidence="2 3" key="1">
    <citation type="submission" date="2023-07" db="EMBL/GenBank/DDBJ databases">
        <title>Sorghum-associated microbial communities from plants grown in Nebraska, USA.</title>
        <authorList>
            <person name="Schachtman D."/>
        </authorList>
    </citation>
    <scope>NUCLEOTIDE SEQUENCE [LARGE SCALE GENOMIC DNA]</scope>
    <source>
        <strain evidence="2 3">CC258</strain>
    </source>
</reference>
<dbReference type="GO" id="GO:0050549">
    <property type="term" value="F:cyclohexyl-isocyanide hydratase activity"/>
    <property type="evidence" value="ECO:0007669"/>
    <property type="project" value="UniProtKB-EC"/>
</dbReference>
<dbReference type="Pfam" id="PF01965">
    <property type="entry name" value="DJ-1_PfpI"/>
    <property type="match status" value="1"/>
</dbReference>
<accession>A0ABU1NYS3</accession>
<comment type="caution">
    <text evidence="2">The sequence shown here is derived from an EMBL/GenBank/DDBJ whole genome shotgun (WGS) entry which is preliminary data.</text>
</comment>
<keyword evidence="3" id="KW-1185">Reference proteome</keyword>
<protein>
    <submittedName>
        <fullName evidence="2">Cyclohexyl-isocyanide hydratase</fullName>
        <ecNumber evidence="2">4.2.1.103</ecNumber>
    </submittedName>
</protein>
<dbReference type="EMBL" id="JAVDSB010000007">
    <property type="protein sequence ID" value="MDR6552646.1"/>
    <property type="molecule type" value="Genomic_DNA"/>
</dbReference>
<evidence type="ECO:0000313" key="2">
    <source>
        <dbReference type="EMBL" id="MDR6552646.1"/>
    </source>
</evidence>
<feature type="domain" description="DJ-1/PfpI" evidence="1">
    <location>
        <begin position="32"/>
        <end position="196"/>
    </location>
</feature>
<name>A0ABU1NYS3_9BACL</name>
<dbReference type="PANTHER" id="PTHR43130:SF3">
    <property type="entry name" value="HTH-TYPE TRANSCRIPTIONAL REGULATOR RV1931C"/>
    <property type="match status" value="1"/>
</dbReference>
<sequence>MSYAVRLGKVFDLGSGTFFISINKKGRCYEMKIAYILFDKMTALDFVGFYEAVSWLRILKVKEGLTWDLCANKEEITDDRGMTIKIKHVSPDLSGYDLIFIPGGMSTRDLRYDTEFVAWIRSASDVQYKVSVCTGALLLGAAGFLHGKKATTNPSAYELLTPYCSEVVKARIVRDGDIFTGGGVSASIDLGLYLIESLSNADVAKKVQIMMDYPYYRPGELSTIVMPYE</sequence>
<organism evidence="2 3">
    <name type="scientific">Paenibacillus qinlingensis</name>
    <dbReference type="NCBI Taxonomy" id="1837343"/>
    <lineage>
        <taxon>Bacteria</taxon>
        <taxon>Bacillati</taxon>
        <taxon>Bacillota</taxon>
        <taxon>Bacilli</taxon>
        <taxon>Bacillales</taxon>
        <taxon>Paenibacillaceae</taxon>
        <taxon>Paenibacillus</taxon>
    </lineage>
</organism>
<gene>
    <name evidence="2" type="ORF">J2736_003853</name>
</gene>
<dbReference type="InterPro" id="IPR002818">
    <property type="entry name" value="DJ-1/PfpI"/>
</dbReference>
<dbReference type="CDD" id="cd03139">
    <property type="entry name" value="GATase1_PfpI_2"/>
    <property type="match status" value="1"/>
</dbReference>
<dbReference type="InterPro" id="IPR052158">
    <property type="entry name" value="INH-QAR"/>
</dbReference>
<dbReference type="InterPro" id="IPR029062">
    <property type="entry name" value="Class_I_gatase-like"/>
</dbReference>
<evidence type="ECO:0000259" key="1">
    <source>
        <dbReference type="Pfam" id="PF01965"/>
    </source>
</evidence>
<dbReference type="SUPFAM" id="SSF52317">
    <property type="entry name" value="Class I glutamine amidotransferase-like"/>
    <property type="match status" value="1"/>
</dbReference>
<dbReference type="EC" id="4.2.1.103" evidence="2"/>
<dbReference type="Gene3D" id="3.40.50.880">
    <property type="match status" value="1"/>
</dbReference>